<feature type="coiled-coil region" evidence="1">
    <location>
        <begin position="111"/>
        <end position="138"/>
    </location>
</feature>
<keyword evidence="2" id="KW-1133">Transmembrane helix</keyword>
<keyword evidence="2" id="KW-0812">Transmembrane</keyword>
<reference evidence="4 5" key="1">
    <citation type="submission" date="2019-02" db="EMBL/GenBank/DDBJ databases">
        <title>Deep-cultivation of Planctomycetes and their phenomic and genomic characterization uncovers novel biology.</title>
        <authorList>
            <person name="Wiegand S."/>
            <person name="Jogler M."/>
            <person name="Boedeker C."/>
            <person name="Pinto D."/>
            <person name="Vollmers J."/>
            <person name="Rivas-Marin E."/>
            <person name="Kohn T."/>
            <person name="Peeters S.H."/>
            <person name="Heuer A."/>
            <person name="Rast P."/>
            <person name="Oberbeckmann S."/>
            <person name="Bunk B."/>
            <person name="Jeske O."/>
            <person name="Meyerdierks A."/>
            <person name="Storesund J.E."/>
            <person name="Kallscheuer N."/>
            <person name="Luecker S."/>
            <person name="Lage O.M."/>
            <person name="Pohl T."/>
            <person name="Merkel B.J."/>
            <person name="Hornburger P."/>
            <person name="Mueller R.-W."/>
            <person name="Bruemmer F."/>
            <person name="Labrenz M."/>
            <person name="Spormann A.M."/>
            <person name="Op den Camp H."/>
            <person name="Overmann J."/>
            <person name="Amann R."/>
            <person name="Jetten M.S.M."/>
            <person name="Mascher T."/>
            <person name="Medema M.H."/>
            <person name="Devos D.P."/>
            <person name="Kaster A.-K."/>
            <person name="Ovreas L."/>
            <person name="Rohde M."/>
            <person name="Galperin M.Y."/>
            <person name="Jogler C."/>
        </authorList>
    </citation>
    <scope>NUCLEOTIDE SEQUENCE [LARGE SCALE GENOMIC DNA]</scope>
    <source>
        <strain evidence="4 5">Poly30</strain>
    </source>
</reference>
<proteinExistence type="predicted"/>
<sequence length="138" mass="15145">MLLAFQSEFQVFSVDSGGVDTLAFLAVAVTVATVAAHICAAYFLFTAAARFRRDQNAGPALFPPFLWGLLGLIGTITSIGVVGLLFVVLHYTDWCHSPERDEDIAPSPRLGSTHARRVRELKAELAELREQNRDAEQE</sequence>
<evidence type="ECO:0000313" key="3">
    <source>
        <dbReference type="EMBL" id="QDV08858.1"/>
    </source>
</evidence>
<dbReference type="EMBL" id="CP036434">
    <property type="protein sequence ID" value="QDV08858.1"/>
    <property type="molecule type" value="Genomic_DNA"/>
</dbReference>
<dbReference type="AlphaFoldDB" id="A0A518EXS1"/>
<feature type="transmembrane region" description="Helical" evidence="2">
    <location>
        <begin position="22"/>
        <end position="45"/>
    </location>
</feature>
<evidence type="ECO:0000313" key="5">
    <source>
        <dbReference type="Proteomes" id="UP000320390"/>
    </source>
</evidence>
<keyword evidence="2" id="KW-0472">Membrane</keyword>
<evidence type="ECO:0000313" key="4">
    <source>
        <dbReference type="EMBL" id="QDV08873.1"/>
    </source>
</evidence>
<keyword evidence="1" id="KW-0175">Coiled coil</keyword>
<dbReference type="EMBL" id="CP036434">
    <property type="protein sequence ID" value="QDV08873.1"/>
    <property type="molecule type" value="Genomic_DNA"/>
</dbReference>
<feature type="transmembrane region" description="Helical" evidence="2">
    <location>
        <begin position="65"/>
        <end position="91"/>
    </location>
</feature>
<gene>
    <name evidence="3" type="ORF">Poly30_44130</name>
    <name evidence="4" type="ORF">Poly30_44280</name>
</gene>
<dbReference type="Proteomes" id="UP000320390">
    <property type="component" value="Chromosome"/>
</dbReference>
<accession>A0A518EXS1</accession>
<name>A0A518EXS1_9BACT</name>
<protein>
    <submittedName>
        <fullName evidence="4">Uncharacterized protein</fullName>
    </submittedName>
</protein>
<dbReference type="RefSeq" id="WP_145202239.1">
    <property type="nucleotide sequence ID" value="NZ_CP036434.1"/>
</dbReference>
<organism evidence="4 5">
    <name type="scientific">Saltatorellus ferox</name>
    <dbReference type="NCBI Taxonomy" id="2528018"/>
    <lineage>
        <taxon>Bacteria</taxon>
        <taxon>Pseudomonadati</taxon>
        <taxon>Planctomycetota</taxon>
        <taxon>Planctomycetia</taxon>
        <taxon>Planctomycetia incertae sedis</taxon>
        <taxon>Saltatorellus</taxon>
    </lineage>
</organism>
<evidence type="ECO:0000256" key="2">
    <source>
        <dbReference type="SAM" id="Phobius"/>
    </source>
</evidence>
<evidence type="ECO:0000256" key="1">
    <source>
        <dbReference type="SAM" id="Coils"/>
    </source>
</evidence>
<keyword evidence="5" id="KW-1185">Reference proteome</keyword>